<organism evidence="2 3">
    <name type="scientific">Chitinophaga caseinilytica</name>
    <dbReference type="NCBI Taxonomy" id="2267521"/>
    <lineage>
        <taxon>Bacteria</taxon>
        <taxon>Pseudomonadati</taxon>
        <taxon>Bacteroidota</taxon>
        <taxon>Chitinophagia</taxon>
        <taxon>Chitinophagales</taxon>
        <taxon>Chitinophagaceae</taxon>
        <taxon>Chitinophaga</taxon>
    </lineage>
</organism>
<evidence type="ECO:0000313" key="3">
    <source>
        <dbReference type="Proteomes" id="UP001449657"/>
    </source>
</evidence>
<dbReference type="EMBL" id="CP150096">
    <property type="protein sequence ID" value="WZN48107.1"/>
    <property type="molecule type" value="Genomic_DNA"/>
</dbReference>
<dbReference type="Proteomes" id="UP001449657">
    <property type="component" value="Chromosome"/>
</dbReference>
<sequence length="184" mass="20242">MKDVRMDSVPALNQSPVPTTPQPSGDAIAQEDSPGEAIGIAGDFNGDGVIDSAWRELVKASTGADEPSYFAVRFNTTAIPAMENIEGRFRLINEGDLNGDGRPDISLFQSPLHGTVHYMTTWALQPSGWKRIAGPWMIPTAGEYQTDAALQARIVLENDTVYYWQEDVNDENFTLQKAILQLEK</sequence>
<reference evidence="2 3" key="1">
    <citation type="submission" date="2024-03" db="EMBL/GenBank/DDBJ databases">
        <title>Chitinophaga caseinilytica sp. nov., a casein hydrolysing bacterium isolated from forest soil.</title>
        <authorList>
            <person name="Lee D.S."/>
            <person name="Han D.M."/>
            <person name="Baek J.H."/>
            <person name="Choi D.G."/>
            <person name="Jeon J.H."/>
            <person name="Jeon C.O."/>
        </authorList>
    </citation>
    <scope>NUCLEOTIDE SEQUENCE [LARGE SCALE GENOMIC DNA]</scope>
    <source>
        <strain evidence="2 3">KACC 19118</strain>
    </source>
</reference>
<dbReference type="SUPFAM" id="SSF69318">
    <property type="entry name" value="Integrin alpha N-terminal domain"/>
    <property type="match status" value="1"/>
</dbReference>
<feature type="region of interest" description="Disordered" evidence="1">
    <location>
        <begin position="1"/>
        <end position="32"/>
    </location>
</feature>
<dbReference type="RefSeq" id="WP_341842707.1">
    <property type="nucleotide sequence ID" value="NZ_CP149792.1"/>
</dbReference>
<accession>A0ABZ2Z7G9</accession>
<name>A0ABZ2Z7G9_9BACT</name>
<evidence type="ECO:0000256" key="1">
    <source>
        <dbReference type="SAM" id="MobiDB-lite"/>
    </source>
</evidence>
<protein>
    <recommendedName>
        <fullName evidence="4">VCBS repeat-containing protein</fullName>
    </recommendedName>
</protein>
<keyword evidence="3" id="KW-1185">Reference proteome</keyword>
<evidence type="ECO:0008006" key="4">
    <source>
        <dbReference type="Google" id="ProtNLM"/>
    </source>
</evidence>
<dbReference type="InterPro" id="IPR028994">
    <property type="entry name" value="Integrin_alpha_N"/>
</dbReference>
<gene>
    <name evidence="2" type="ORF">WJU22_07960</name>
</gene>
<evidence type="ECO:0000313" key="2">
    <source>
        <dbReference type="EMBL" id="WZN48107.1"/>
    </source>
</evidence>
<proteinExistence type="predicted"/>